<proteinExistence type="inferred from homology"/>
<dbReference type="HOGENOM" id="CLU_016902_11_3_12"/>
<dbReference type="PANTHER" id="PTHR21600:SF44">
    <property type="entry name" value="RIBOSOMAL LARGE SUBUNIT PSEUDOURIDINE SYNTHASE D"/>
    <property type="match status" value="1"/>
</dbReference>
<dbReference type="PROSITE" id="PS01129">
    <property type="entry name" value="PSI_RLU"/>
    <property type="match status" value="1"/>
</dbReference>
<feature type="domain" description="Pseudouridine synthase RsuA/RluA-like" evidence="3">
    <location>
        <begin position="16"/>
        <end position="163"/>
    </location>
</feature>
<dbReference type="GO" id="GO:0009982">
    <property type="term" value="F:pseudouridine synthase activity"/>
    <property type="evidence" value="ECO:0007669"/>
    <property type="project" value="InterPro"/>
</dbReference>
<dbReference type="STRING" id="545695.TREAZ_2130"/>
<gene>
    <name evidence="4" type="ordered locus">TREAZ_2130</name>
</gene>
<dbReference type="Gene3D" id="3.30.2350.10">
    <property type="entry name" value="Pseudouridine synthase"/>
    <property type="match status" value="1"/>
</dbReference>
<evidence type="ECO:0000313" key="4">
    <source>
        <dbReference type="EMBL" id="AEF82181.1"/>
    </source>
</evidence>
<dbReference type="InterPro" id="IPR006145">
    <property type="entry name" value="PsdUridine_synth_RsuA/RluA"/>
</dbReference>
<dbReference type="GO" id="GO:0003723">
    <property type="term" value="F:RNA binding"/>
    <property type="evidence" value="ECO:0007669"/>
    <property type="project" value="InterPro"/>
</dbReference>
<reference evidence="5" key="1">
    <citation type="submission" date="2009-12" db="EMBL/GenBank/DDBJ databases">
        <title>Complete sequence of Treponema azotonutricium strain ZAS-9.</title>
        <authorList>
            <person name="Tetu S.G."/>
            <person name="Matson E."/>
            <person name="Ren Q."/>
            <person name="Seshadri R."/>
            <person name="Elbourne L."/>
            <person name="Hassan K.A."/>
            <person name="Durkin A."/>
            <person name="Radune D."/>
            <person name="Mohamoud Y."/>
            <person name="Shay R."/>
            <person name="Jin S."/>
            <person name="Zhang X."/>
            <person name="Lucey K."/>
            <person name="Ballor N.R."/>
            <person name="Ottesen E."/>
            <person name="Rosenthal R."/>
            <person name="Allen A."/>
            <person name="Leadbetter J.R."/>
            <person name="Paulsen I.T."/>
        </authorList>
    </citation>
    <scope>NUCLEOTIDE SEQUENCE [LARGE SCALE GENOMIC DNA]</scope>
    <source>
        <strain evidence="5">ATCC BAA-888 / DSM 13862 / ZAS-9</strain>
    </source>
</reference>
<dbReference type="SUPFAM" id="SSF55120">
    <property type="entry name" value="Pseudouridine synthase"/>
    <property type="match status" value="1"/>
</dbReference>
<dbReference type="GO" id="GO:0140098">
    <property type="term" value="F:catalytic activity, acting on RNA"/>
    <property type="evidence" value="ECO:0007669"/>
    <property type="project" value="UniProtKB-ARBA"/>
</dbReference>
<dbReference type="eggNOG" id="COG0564">
    <property type="taxonomic scope" value="Bacteria"/>
</dbReference>
<comment type="similarity">
    <text evidence="1">Belongs to the pseudouridine synthase RluA family.</text>
</comment>
<dbReference type="OrthoDB" id="305739at2"/>
<accession>F5Y9D1</accession>
<evidence type="ECO:0000256" key="1">
    <source>
        <dbReference type="ARBA" id="ARBA00010876"/>
    </source>
</evidence>
<dbReference type="KEGG" id="taz:TREAZ_2130"/>
<evidence type="ECO:0000259" key="3">
    <source>
        <dbReference type="Pfam" id="PF00849"/>
    </source>
</evidence>
<dbReference type="PANTHER" id="PTHR21600">
    <property type="entry name" value="MITOCHONDRIAL RNA PSEUDOURIDINE SYNTHASE"/>
    <property type="match status" value="1"/>
</dbReference>
<dbReference type="EMBL" id="CP001841">
    <property type="protein sequence ID" value="AEF82181.1"/>
    <property type="molecule type" value="Genomic_DNA"/>
</dbReference>
<keyword evidence="2 4" id="KW-0413">Isomerase</keyword>
<dbReference type="InterPro" id="IPR050188">
    <property type="entry name" value="RluA_PseudoU_synthase"/>
</dbReference>
<dbReference type="Proteomes" id="UP000009222">
    <property type="component" value="Chromosome"/>
</dbReference>
<dbReference type="AlphaFoldDB" id="F5Y9D1"/>
<dbReference type="InterPro" id="IPR006224">
    <property type="entry name" value="PsdUridine_synth_RluA-like_CS"/>
</dbReference>
<protein>
    <submittedName>
        <fullName evidence="4">Ribosomal large subunit pseudouridine synthase A</fullName>
        <ecNumber evidence="4">5.4.99.-</ecNumber>
    </submittedName>
</protein>
<dbReference type="CDD" id="cd02869">
    <property type="entry name" value="PseudoU_synth_RluA_like"/>
    <property type="match status" value="1"/>
</dbReference>
<dbReference type="InParanoid" id="F5Y9D1"/>
<name>F5Y9D1_LEAAZ</name>
<evidence type="ECO:0000256" key="2">
    <source>
        <dbReference type="ARBA" id="ARBA00023235"/>
    </source>
</evidence>
<organism evidence="4 5">
    <name type="scientific">Leadbettera azotonutricia (strain ATCC BAA-888 / DSM 13862 / ZAS-9)</name>
    <name type="common">Treponema azotonutricium</name>
    <dbReference type="NCBI Taxonomy" id="545695"/>
    <lineage>
        <taxon>Bacteria</taxon>
        <taxon>Pseudomonadati</taxon>
        <taxon>Spirochaetota</taxon>
        <taxon>Spirochaetia</taxon>
        <taxon>Spirochaetales</taxon>
        <taxon>Breznakiellaceae</taxon>
        <taxon>Leadbettera</taxon>
    </lineage>
</organism>
<dbReference type="InterPro" id="IPR020103">
    <property type="entry name" value="PsdUridine_synth_cat_dom_sf"/>
</dbReference>
<reference evidence="4 5" key="2">
    <citation type="journal article" date="2011" name="ISME J.">
        <title>RNA-seq reveals cooperative metabolic interactions between two termite-gut spirochete species in co-culture.</title>
        <authorList>
            <person name="Rosenthal A.Z."/>
            <person name="Matson E.G."/>
            <person name="Eldar A."/>
            <person name="Leadbetter J.R."/>
        </authorList>
    </citation>
    <scope>NUCLEOTIDE SEQUENCE [LARGE SCALE GENOMIC DNA]</scope>
    <source>
        <strain evidence="5">ATCC BAA-888 / DSM 13862 / ZAS-9</strain>
    </source>
</reference>
<sequence>MKQKNPFTIIYEDDRIVAVNKISGIAISPDRWDESKERLDRLVSAFLNLERIYTVHRIDRDTSGLIVFAKDEETHKLLSEAFENRSIHKRYIAVINGRPSWEEIDCNLALVPNGNKQHHTIVDKFKGKKSLTHFRLLGSAGNYSVIEAIPETGRTHQIRVHLANLGYPIVCDEFYGNAKPVFLSAIKRGWRGNPLDEKPLLTRLGLHAAELFIPDYSREGAEKEGLNLKAPLPRDMAALVNQMEKTAGGSFGV</sequence>
<evidence type="ECO:0000313" key="5">
    <source>
        <dbReference type="Proteomes" id="UP000009222"/>
    </source>
</evidence>
<dbReference type="RefSeq" id="WP_015709919.1">
    <property type="nucleotide sequence ID" value="NC_015577.1"/>
</dbReference>
<dbReference type="GO" id="GO:0000455">
    <property type="term" value="P:enzyme-directed rRNA pseudouridine synthesis"/>
    <property type="evidence" value="ECO:0007669"/>
    <property type="project" value="TreeGrafter"/>
</dbReference>
<dbReference type="EC" id="5.4.99.-" evidence="4"/>
<dbReference type="Pfam" id="PF00849">
    <property type="entry name" value="PseudoU_synth_2"/>
    <property type="match status" value="1"/>
</dbReference>
<keyword evidence="5" id="KW-1185">Reference proteome</keyword>